<dbReference type="GO" id="GO:0004315">
    <property type="term" value="F:3-oxoacyl-[acyl-carrier-protein] synthase activity"/>
    <property type="evidence" value="ECO:0007669"/>
    <property type="project" value="InterPro"/>
</dbReference>
<dbReference type="Gene3D" id="3.40.47.10">
    <property type="match status" value="1"/>
</dbReference>
<reference evidence="12 13" key="1">
    <citation type="journal article" date="2018" name="Front. Microbiol.">
        <title>Genome Sequencing of Streptomyces atratus SCSIOZH16 and Activation Production of Nocardamine via Metabolic Engineering.</title>
        <authorList>
            <person name="Li Y."/>
            <person name="Zhang C."/>
            <person name="Liu C."/>
            <person name="Ju J."/>
            <person name="Ma J."/>
        </authorList>
    </citation>
    <scope>NUCLEOTIDE SEQUENCE [LARGE SCALE GENOMIC DNA]</scope>
    <source>
        <strain evidence="12 13">SCSIO_ZH16</strain>
    </source>
</reference>
<dbReference type="GO" id="GO:0044550">
    <property type="term" value="P:secondary metabolite biosynthetic process"/>
    <property type="evidence" value="ECO:0007669"/>
    <property type="project" value="TreeGrafter"/>
</dbReference>
<dbReference type="EC" id="2.3.1.180" evidence="9"/>
<evidence type="ECO:0000256" key="2">
    <source>
        <dbReference type="ARBA" id="ARBA00022490"/>
    </source>
</evidence>
<dbReference type="GO" id="GO:0033818">
    <property type="term" value="F:beta-ketoacyl-acyl-carrier-protein synthase III activity"/>
    <property type="evidence" value="ECO:0007669"/>
    <property type="project" value="UniProtKB-UniRule"/>
</dbReference>
<dbReference type="CDD" id="cd00830">
    <property type="entry name" value="KAS_III"/>
    <property type="match status" value="1"/>
</dbReference>
<proteinExistence type="inferred from homology"/>
<keyword evidence="5 9" id="KW-0276">Fatty acid metabolism</keyword>
<dbReference type="Pfam" id="PF08541">
    <property type="entry name" value="ACP_syn_III_C"/>
    <property type="match status" value="1"/>
</dbReference>
<dbReference type="KEGG" id="sata:C5746_14645"/>
<dbReference type="HAMAP" id="MF_01815">
    <property type="entry name" value="FabH"/>
    <property type="match status" value="1"/>
</dbReference>
<organism evidence="12 13">
    <name type="scientific">Streptomyces atratus</name>
    <dbReference type="NCBI Taxonomy" id="1893"/>
    <lineage>
        <taxon>Bacteria</taxon>
        <taxon>Bacillati</taxon>
        <taxon>Actinomycetota</taxon>
        <taxon>Actinomycetes</taxon>
        <taxon>Kitasatosporales</taxon>
        <taxon>Streptomycetaceae</taxon>
        <taxon>Streptomyces</taxon>
    </lineage>
</organism>
<keyword evidence="3 9" id="KW-0444">Lipid biosynthesis</keyword>
<keyword evidence="2 9" id="KW-0963">Cytoplasm</keyword>
<dbReference type="NCBIfam" id="TIGR00747">
    <property type="entry name" value="fabH"/>
    <property type="match status" value="1"/>
</dbReference>
<keyword evidence="7 9" id="KW-0275">Fatty acid biosynthesis</keyword>
<name>A0A2Z5JCN0_STRAR</name>
<comment type="subunit">
    <text evidence="9">Homodimer.</text>
</comment>
<evidence type="ECO:0000259" key="11">
    <source>
        <dbReference type="Pfam" id="PF08545"/>
    </source>
</evidence>
<feature type="domain" description="Beta-ketoacyl-[acyl-carrier-protein] synthase III N-terminal" evidence="11">
    <location>
        <begin position="116"/>
        <end position="196"/>
    </location>
</feature>
<feature type="active site" evidence="9">
    <location>
        <position position="294"/>
    </location>
</feature>
<feature type="region of interest" description="ACP-binding" evidence="9">
    <location>
        <begin position="265"/>
        <end position="269"/>
    </location>
</feature>
<comment type="catalytic activity">
    <reaction evidence="9">
        <text>malonyl-[ACP] + acetyl-CoA + H(+) = 3-oxobutanoyl-[ACP] + CO2 + CoA</text>
        <dbReference type="Rhea" id="RHEA:12080"/>
        <dbReference type="Rhea" id="RHEA-COMP:9623"/>
        <dbReference type="Rhea" id="RHEA-COMP:9625"/>
        <dbReference type="ChEBI" id="CHEBI:15378"/>
        <dbReference type="ChEBI" id="CHEBI:16526"/>
        <dbReference type="ChEBI" id="CHEBI:57287"/>
        <dbReference type="ChEBI" id="CHEBI:57288"/>
        <dbReference type="ChEBI" id="CHEBI:78449"/>
        <dbReference type="ChEBI" id="CHEBI:78450"/>
        <dbReference type="EC" id="2.3.1.180"/>
    </reaction>
</comment>
<evidence type="ECO:0000256" key="7">
    <source>
        <dbReference type="ARBA" id="ARBA00023160"/>
    </source>
</evidence>
<evidence type="ECO:0000256" key="4">
    <source>
        <dbReference type="ARBA" id="ARBA00022679"/>
    </source>
</evidence>
<comment type="subcellular location">
    <subcellularLocation>
        <location evidence="9">Cytoplasm</location>
    </subcellularLocation>
</comment>
<dbReference type="GO" id="GO:0006633">
    <property type="term" value="P:fatty acid biosynthetic process"/>
    <property type="evidence" value="ECO:0007669"/>
    <property type="project" value="UniProtKB-UniRule"/>
</dbReference>
<evidence type="ECO:0000256" key="9">
    <source>
        <dbReference type="HAMAP-Rule" id="MF_01815"/>
    </source>
</evidence>
<dbReference type="InterPro" id="IPR013751">
    <property type="entry name" value="ACP_syn_III_N"/>
</dbReference>
<dbReference type="NCBIfam" id="NF006829">
    <property type="entry name" value="PRK09352.1"/>
    <property type="match status" value="1"/>
</dbReference>
<evidence type="ECO:0000256" key="5">
    <source>
        <dbReference type="ARBA" id="ARBA00022832"/>
    </source>
</evidence>
<gene>
    <name evidence="9" type="primary">fabH</name>
    <name evidence="12" type="ORF">C5746_14645</name>
</gene>
<dbReference type="InterPro" id="IPR013747">
    <property type="entry name" value="ACP_syn_III_C"/>
</dbReference>
<evidence type="ECO:0000313" key="13">
    <source>
        <dbReference type="Proteomes" id="UP000252698"/>
    </source>
</evidence>
<evidence type="ECO:0000256" key="8">
    <source>
        <dbReference type="ARBA" id="ARBA00023315"/>
    </source>
</evidence>
<evidence type="ECO:0000313" key="12">
    <source>
        <dbReference type="EMBL" id="AXE77973.1"/>
    </source>
</evidence>
<dbReference type="SUPFAM" id="SSF53901">
    <property type="entry name" value="Thiolase-like"/>
    <property type="match status" value="1"/>
</dbReference>
<protein>
    <recommendedName>
        <fullName evidence="9">Beta-ketoacyl-[acyl-carrier-protein] synthase III</fullName>
        <shortName evidence="9">Beta-ketoacyl-ACP synthase III</shortName>
        <shortName evidence="9">KAS III</shortName>
        <ecNumber evidence="9">2.3.1.180</ecNumber>
    </recommendedName>
    <alternativeName>
        <fullName evidence="9">3-oxoacyl-[acyl-carrier-protein] synthase 3</fullName>
    </alternativeName>
    <alternativeName>
        <fullName evidence="9">3-oxoacyl-[acyl-carrier-protein] synthase III</fullName>
    </alternativeName>
</protein>
<evidence type="ECO:0000256" key="6">
    <source>
        <dbReference type="ARBA" id="ARBA00023098"/>
    </source>
</evidence>
<dbReference type="InterPro" id="IPR016039">
    <property type="entry name" value="Thiolase-like"/>
</dbReference>
<feature type="active site" evidence="9">
    <location>
        <position position="122"/>
    </location>
</feature>
<dbReference type="GeneID" id="95519710"/>
<dbReference type="RefSeq" id="WP_114244572.1">
    <property type="nucleotide sequence ID" value="NZ_BMRN01000002.1"/>
</dbReference>
<keyword evidence="8 9" id="KW-0012">Acyltransferase</keyword>
<dbReference type="Proteomes" id="UP000252698">
    <property type="component" value="Chromosome"/>
</dbReference>
<comment type="function">
    <text evidence="9">Catalyzes the condensation reaction of fatty acid synthesis by the addition to an acyl acceptor of two carbons from malonyl-ACP. Catalyzes the first condensation reaction which initiates fatty acid synthesis and may therefore play a role in governing the total rate of fatty acid production. Possesses both acetoacetyl-ACP synthase and acetyl transacylase activities. Its substrate specificity determines the biosynthesis of branched-chain and/or straight-chain of fatty acids.</text>
</comment>
<evidence type="ECO:0000256" key="1">
    <source>
        <dbReference type="ARBA" id="ARBA00008642"/>
    </source>
</evidence>
<keyword evidence="4 9" id="KW-0808">Transferase</keyword>
<evidence type="ECO:0000256" key="3">
    <source>
        <dbReference type="ARBA" id="ARBA00022516"/>
    </source>
</evidence>
<dbReference type="PANTHER" id="PTHR34069:SF2">
    <property type="entry name" value="BETA-KETOACYL-[ACYL-CARRIER-PROTEIN] SYNTHASE III"/>
    <property type="match status" value="1"/>
</dbReference>
<dbReference type="InterPro" id="IPR004655">
    <property type="entry name" value="FabH"/>
</dbReference>
<dbReference type="UniPathway" id="UPA00094"/>
<comment type="pathway">
    <text evidence="9">Lipid metabolism; fatty acid biosynthesis.</text>
</comment>
<accession>A0A2Z5JCN0</accession>
<feature type="domain" description="Beta-ketoacyl-[acyl-carrier-protein] synthase III C-terminal" evidence="10">
    <location>
        <begin position="250"/>
        <end position="337"/>
    </location>
</feature>
<dbReference type="Pfam" id="PF08545">
    <property type="entry name" value="ACP_syn_III"/>
    <property type="match status" value="1"/>
</dbReference>
<evidence type="ECO:0000259" key="10">
    <source>
        <dbReference type="Pfam" id="PF08541"/>
    </source>
</evidence>
<comment type="similarity">
    <text evidence="1 9">Belongs to the thiolase-like superfamily. FabH family.</text>
</comment>
<dbReference type="PANTHER" id="PTHR34069">
    <property type="entry name" value="3-OXOACYL-[ACYL-CARRIER-PROTEIN] SYNTHASE 3"/>
    <property type="match status" value="1"/>
</dbReference>
<keyword evidence="9" id="KW-0511">Multifunctional enzyme</keyword>
<comment type="domain">
    <text evidence="9">The last Arg residue of the ACP-binding site is essential for the weak association between ACP/AcpP and FabH.</text>
</comment>
<dbReference type="EMBL" id="CP027306">
    <property type="protein sequence ID" value="AXE77973.1"/>
    <property type="molecule type" value="Genomic_DNA"/>
</dbReference>
<feature type="active site" evidence="9">
    <location>
        <position position="264"/>
    </location>
</feature>
<dbReference type="GO" id="GO:0005737">
    <property type="term" value="C:cytoplasm"/>
    <property type="evidence" value="ECO:0007669"/>
    <property type="project" value="UniProtKB-SubCell"/>
</dbReference>
<dbReference type="AlphaFoldDB" id="A0A2Z5JCN0"/>
<sequence length="343" mass="35137">MTGAPTAGRTPGPAAVLCGLGGWLPPKVVTNEELVARLDTSDEWIRTRTGIRQRHVIEPGMSTGSLAVEAGARALKSAQQDSVGAVVLATTTPDRPCPATAPEVAARLGLAGVPAFDIGAVCAGFVYALATGAGLIATGTADDVLVIGADAYSTLLDPEDRTTGPIFGDGAGAVVLRRGEPDEPGALGGFDLGTDGHLSDLIEVPAGGSRQRGSGVPAGPRDHYFAMQGKQVFRHAVLRMTGSVHKAVGRAGWTVAGIDRLAAHQANSRILDALTDQLELPRERALSNIDRVGNTAAASVPLLLADSVNEGSLRAGHSVVLTSFGGGLAWGSTTLRWPQLDAV</sequence>
<keyword evidence="6 9" id="KW-0443">Lipid metabolism</keyword>